<dbReference type="OrthoDB" id="10481789at2759"/>
<name>A0A9W8MM63_9AGAR</name>
<reference evidence="2" key="1">
    <citation type="submission" date="2022-06" db="EMBL/GenBank/DDBJ databases">
        <title>Genome Sequence of Candolleomyces eurysporus.</title>
        <authorList>
            <person name="Buettner E."/>
        </authorList>
    </citation>
    <scope>NUCLEOTIDE SEQUENCE</scope>
    <source>
        <strain evidence="2">VTCC 930004</strain>
    </source>
</reference>
<evidence type="ECO:0000313" key="3">
    <source>
        <dbReference type="Proteomes" id="UP001140091"/>
    </source>
</evidence>
<evidence type="ECO:0000256" key="1">
    <source>
        <dbReference type="SAM" id="MobiDB-lite"/>
    </source>
</evidence>
<feature type="region of interest" description="Disordered" evidence="1">
    <location>
        <begin position="58"/>
        <end position="108"/>
    </location>
</feature>
<dbReference type="AlphaFoldDB" id="A0A9W8MM63"/>
<organism evidence="2 3">
    <name type="scientific">Candolleomyces eurysporus</name>
    <dbReference type="NCBI Taxonomy" id="2828524"/>
    <lineage>
        <taxon>Eukaryota</taxon>
        <taxon>Fungi</taxon>
        <taxon>Dikarya</taxon>
        <taxon>Basidiomycota</taxon>
        <taxon>Agaricomycotina</taxon>
        <taxon>Agaricomycetes</taxon>
        <taxon>Agaricomycetidae</taxon>
        <taxon>Agaricales</taxon>
        <taxon>Agaricineae</taxon>
        <taxon>Psathyrellaceae</taxon>
        <taxon>Candolleomyces</taxon>
    </lineage>
</organism>
<proteinExistence type="predicted"/>
<feature type="non-terminal residue" evidence="2">
    <location>
        <position position="1"/>
    </location>
</feature>
<dbReference type="EMBL" id="JANBPK010000706">
    <property type="protein sequence ID" value="KAJ2935107.1"/>
    <property type="molecule type" value="Genomic_DNA"/>
</dbReference>
<protein>
    <submittedName>
        <fullName evidence="2">Uncharacterized protein</fullName>
    </submittedName>
</protein>
<evidence type="ECO:0000313" key="2">
    <source>
        <dbReference type="EMBL" id="KAJ2935107.1"/>
    </source>
</evidence>
<sequence>MTIAPNTHISVAKLTFLLQDIFEDVLYARASRAVKFAWEGLGKDAALSKAGSLVQQAINSNKPKPGPSPFLQKALSGGNQGAKKPAARPTIPGPSKQPPKNAKAQQNWGKVLSSVKAKEHIKQANAKAAAQKGANAIIAKQKKVADARNAAQKGANAIIAKQKQAAKRK</sequence>
<dbReference type="Proteomes" id="UP001140091">
    <property type="component" value="Unassembled WGS sequence"/>
</dbReference>
<comment type="caution">
    <text evidence="2">The sequence shown here is derived from an EMBL/GenBank/DDBJ whole genome shotgun (WGS) entry which is preliminary data.</text>
</comment>
<keyword evidence="3" id="KW-1185">Reference proteome</keyword>
<gene>
    <name evidence="2" type="ORF">H1R20_g2026</name>
</gene>
<accession>A0A9W8MM63</accession>